<evidence type="ECO:0000256" key="2">
    <source>
        <dbReference type="ARBA" id="ARBA00022553"/>
    </source>
</evidence>
<organism evidence="11 12">
    <name type="scientific">Sinanodonta woodiana</name>
    <name type="common">Chinese pond mussel</name>
    <name type="synonym">Anodonta woodiana</name>
    <dbReference type="NCBI Taxonomy" id="1069815"/>
    <lineage>
        <taxon>Eukaryota</taxon>
        <taxon>Metazoa</taxon>
        <taxon>Spiralia</taxon>
        <taxon>Lophotrochozoa</taxon>
        <taxon>Mollusca</taxon>
        <taxon>Bivalvia</taxon>
        <taxon>Autobranchia</taxon>
        <taxon>Heteroconchia</taxon>
        <taxon>Palaeoheterodonta</taxon>
        <taxon>Unionida</taxon>
        <taxon>Unionoidea</taxon>
        <taxon>Unionidae</taxon>
        <taxon>Unioninae</taxon>
        <taxon>Sinanodonta</taxon>
    </lineage>
</organism>
<keyword evidence="4 9" id="KW-0732">Signal</keyword>
<feature type="compositionally biased region" description="Low complexity" evidence="7">
    <location>
        <begin position="601"/>
        <end position="611"/>
    </location>
</feature>
<dbReference type="InterPro" id="IPR052836">
    <property type="entry name" value="PRRT_domain-containing"/>
</dbReference>
<evidence type="ECO:0000256" key="7">
    <source>
        <dbReference type="SAM" id="MobiDB-lite"/>
    </source>
</evidence>
<evidence type="ECO:0000256" key="4">
    <source>
        <dbReference type="ARBA" id="ARBA00022729"/>
    </source>
</evidence>
<sequence length="1656" mass="184127">MGLIVVIVTLISILSMTLNSGYGQDILKLQDREIYSKRDNSRMIHESIQFQKYPPKKKLPVVTKESGFLHKKSDILNNFFQRDKMKQLLNGDLHREKVVQFSAYLSAKGIFKEEPSKIQVLHGLIEPVQRKRFIRDAINHKKRDVIDLHQLVAKENDSVPNDIVFQDVNKTGHLFYHVANISNKDQTLHFIEASATQSKLDTKLLVSSSHFTTFTITPSVSASTSKLCTSVLSDSVSVTFTSSIENINSGTLNLFIGNLYSAAFISSYADFNSITSSIIDSNLDKVITPRCDGDLDTITSFFGVSSLEASASSLENLVPFTGTSSVRYLSDSSFTSSQFSKAVDGDFIVELRESHVHIFSGIPYFVSSAINASPSSTNEFGTSRGSEKNLQNMKTKSIYSCQNCVFQIESSGSHFSTYLEMQTTSILAVPTNMLIHSIPEIQQLAAENHPSSVLYDTDSKFDEYIYHNSSSLKQNGTDVFYGQVESVYSSDHNRIFSPFSVSSEDFFHQMNSLGHKFTYRNITSDSLSVSSKSTDFRNVKIASSEAITELSEISESKPEVFITTSFSSVGYIHNAFDSSSAGIDLFQTHHFRPTMLASSRTTQSSLASSTSPEAIDTMSSMDLPTPELLATEYVLTSKPIQLALSSESKISMSVLLTSSSGTSTQTEIYKPNDSSNRLILNASETTELSSIFEITSEVLDSSRTSEWEQSSPKPGSPNPEPQPDEFTGIPEPESSVTEKPYLKDTKPTGIPELELPTPEPQPKLKSTKFTGTPEPEAQSSMNEKPSLKDTKPIGIIEPEPETPTPEFSKPTSDPAEAKKTYEQQNPTSEPNKYSAEPHIPEPTQNSENPKPNTFNVQPEVLPPSSEPETKSPTSEPEGHPPSSEPETKSPTSEPEGESPSSEPETKSPTSESEGESPSSEPETKSPKTSEPEGESPSSEPETKSPTSEPEGGSPSSEPETKSPTSEPEGESPSSEPETKSPTSELEGESPSSEPHSEPSTTKTKEDLPAFTESEPEPNPKTIETHSKPPTSEPEYQPPASEPGHHSPEPEGEPETFAEPQPEWDMAKELWKEAWEIHIYFFGPAFMLLGMACVATIIRLWKMEHLLSKHYFLTLNVLVILVCFFRGLYLLVDAYNSRRIYPQILDYFLYSIVFPCLTSMFSILFYALLLATRVQALSKKVQKLWVLLAIIFFHFALSITTDIVIGFYTTAGLLLLICKFFFVLWGLLMFIGYILIFRRLYISAAHRHKIMAVHRAAEHKVNGVYSKNELKEHKSRYTLSLAIKVTFVSAFFGFACVGLELYGMFGVYGIMKQRTPEPWPWWTYQTLLRSMELLMCISIAYVAAQPLKYLYKKGQGHTFFYLLPCKLLFCDRDSAYRSGGGYSSNSLDHIHLSESSNESHSASRKCKFGNEKDFVDKARYEKTSLDALQIAGDCESFSRDATLPIRGRHKKSMLIVEDGFVRIRREDEMSSITEKELDTYSRSTDLNSGSLNQSNGHFQRSYDGSSENNISSCFPSNDEFSQIDHANGGEVLPFSWQIPFNHAAALNKSDIVLSISMSDLTNEMETELKKAFQSKPVSDVDLISNISLPVTLGCSTNSDHQCNVNFSREYHEENNTPQTSPSVDNSANNSSAISTSYLLISKHNADDTSIQKKLFDS</sequence>
<feature type="transmembrane region" description="Helical" evidence="8">
    <location>
        <begin position="1183"/>
        <end position="1207"/>
    </location>
</feature>
<evidence type="ECO:0000256" key="6">
    <source>
        <dbReference type="ARBA" id="ARBA00023136"/>
    </source>
</evidence>
<dbReference type="SUPFAM" id="SSF81321">
    <property type="entry name" value="Family A G protein-coupled receptor-like"/>
    <property type="match status" value="1"/>
</dbReference>
<proteinExistence type="predicted"/>
<feature type="compositionally biased region" description="Polar residues" evidence="7">
    <location>
        <begin position="700"/>
        <end position="713"/>
    </location>
</feature>
<dbReference type="CDD" id="cd00637">
    <property type="entry name" value="7tm_classA_rhodopsin-like"/>
    <property type="match status" value="1"/>
</dbReference>
<feature type="transmembrane region" description="Helical" evidence="8">
    <location>
        <begin position="1112"/>
        <end position="1131"/>
    </location>
</feature>
<feature type="region of interest" description="Disordered" evidence="7">
    <location>
        <begin position="1482"/>
        <end position="1502"/>
    </location>
</feature>
<feature type="domain" description="Proline-rich transmembrane protein 3/4" evidence="10">
    <location>
        <begin position="1051"/>
        <end position="1352"/>
    </location>
</feature>
<feature type="region of interest" description="Disordered" evidence="7">
    <location>
        <begin position="601"/>
        <end position="620"/>
    </location>
</feature>
<evidence type="ECO:0000259" key="10">
    <source>
        <dbReference type="Pfam" id="PF25987"/>
    </source>
</evidence>
<feature type="transmembrane region" description="Helical" evidence="8">
    <location>
        <begin position="1078"/>
        <end position="1100"/>
    </location>
</feature>
<evidence type="ECO:0000256" key="9">
    <source>
        <dbReference type="SAM" id="SignalP"/>
    </source>
</evidence>
<keyword evidence="2" id="KW-0597">Phosphoprotein</keyword>
<feature type="compositionally biased region" description="Polar residues" evidence="7">
    <location>
        <begin position="842"/>
        <end position="856"/>
    </location>
</feature>
<reference evidence="11 12" key="1">
    <citation type="submission" date="2024-11" db="EMBL/GenBank/DDBJ databases">
        <title>Chromosome-level genome assembly of the freshwater bivalve Anodonta woodiana.</title>
        <authorList>
            <person name="Chen X."/>
        </authorList>
    </citation>
    <scope>NUCLEOTIDE SEQUENCE [LARGE SCALE GENOMIC DNA]</scope>
    <source>
        <strain evidence="11">MN2024</strain>
        <tissue evidence="11">Gills</tissue>
    </source>
</reference>
<comment type="subcellular location">
    <subcellularLocation>
        <location evidence="1">Membrane</location>
        <topology evidence="1">Multi-pass membrane protein</topology>
    </subcellularLocation>
</comment>
<evidence type="ECO:0000256" key="3">
    <source>
        <dbReference type="ARBA" id="ARBA00022692"/>
    </source>
</evidence>
<name>A0ABD3UUN4_SINWO</name>
<comment type="caution">
    <text evidence="11">The sequence shown here is derived from an EMBL/GenBank/DDBJ whole genome shotgun (WGS) entry which is preliminary data.</text>
</comment>
<evidence type="ECO:0000256" key="8">
    <source>
        <dbReference type="SAM" id="Phobius"/>
    </source>
</evidence>
<feature type="transmembrane region" description="Helical" evidence="8">
    <location>
        <begin position="1146"/>
        <end position="1171"/>
    </location>
</feature>
<feature type="signal peptide" evidence="9">
    <location>
        <begin position="1"/>
        <end position="23"/>
    </location>
</feature>
<dbReference type="PANTHER" id="PTHR35578:SF6">
    <property type="entry name" value="PROLINE-RICH TRANSMEMBRANE PROTEIN 4"/>
    <property type="match status" value="1"/>
</dbReference>
<keyword evidence="5 8" id="KW-1133">Transmembrane helix</keyword>
<feature type="compositionally biased region" description="Low complexity" evidence="7">
    <location>
        <begin position="934"/>
        <end position="1001"/>
    </location>
</feature>
<gene>
    <name evidence="11" type="ORF">ACJMK2_015760</name>
</gene>
<feature type="chain" id="PRO_5044725066" description="Proline-rich transmembrane protein 3/4 domain-containing protein" evidence="9">
    <location>
        <begin position="24"/>
        <end position="1656"/>
    </location>
</feature>
<dbReference type="Proteomes" id="UP001634394">
    <property type="component" value="Unassembled WGS sequence"/>
</dbReference>
<protein>
    <recommendedName>
        <fullName evidence="10">Proline-rich transmembrane protein 3/4 domain-containing protein</fullName>
    </recommendedName>
</protein>
<evidence type="ECO:0000313" key="12">
    <source>
        <dbReference type="Proteomes" id="UP001634394"/>
    </source>
</evidence>
<keyword evidence="12" id="KW-1185">Reference proteome</keyword>
<dbReference type="Pfam" id="PF25987">
    <property type="entry name" value="PRRT3"/>
    <property type="match status" value="1"/>
</dbReference>
<dbReference type="EMBL" id="JBJQND010000015">
    <property type="protein sequence ID" value="KAL3852072.1"/>
    <property type="molecule type" value="Genomic_DNA"/>
</dbReference>
<dbReference type="InterPro" id="IPR059081">
    <property type="entry name" value="PRRT3-4"/>
</dbReference>
<evidence type="ECO:0000256" key="1">
    <source>
        <dbReference type="ARBA" id="ARBA00004141"/>
    </source>
</evidence>
<accession>A0ABD3UUN4</accession>
<dbReference type="PRINTS" id="PR01217">
    <property type="entry name" value="PRICHEXTENSN"/>
</dbReference>
<keyword evidence="3 8" id="KW-0812">Transmembrane</keyword>
<evidence type="ECO:0000313" key="11">
    <source>
        <dbReference type="EMBL" id="KAL3852073.1"/>
    </source>
</evidence>
<feature type="compositionally biased region" description="Basic and acidic residues" evidence="7">
    <location>
        <begin position="921"/>
        <end position="930"/>
    </location>
</feature>
<feature type="compositionally biased region" description="Low complexity" evidence="7">
    <location>
        <begin position="888"/>
        <end position="920"/>
    </location>
</feature>
<feature type="transmembrane region" description="Helical" evidence="8">
    <location>
        <begin position="1213"/>
        <end position="1236"/>
    </location>
</feature>
<dbReference type="EMBL" id="JBJQND010000015">
    <property type="protein sequence ID" value="KAL3852073.1"/>
    <property type="molecule type" value="Genomic_DNA"/>
</dbReference>
<dbReference type="PANTHER" id="PTHR35578">
    <property type="entry name" value="PROLINE-RICH TRANSMEMBRANE PROTEIN 4-RELATED"/>
    <property type="match status" value="1"/>
</dbReference>
<evidence type="ECO:0000256" key="5">
    <source>
        <dbReference type="ARBA" id="ARBA00022989"/>
    </source>
</evidence>
<keyword evidence="6 8" id="KW-0472">Membrane</keyword>
<feature type="transmembrane region" description="Helical" evidence="8">
    <location>
        <begin position="1280"/>
        <end position="1301"/>
    </location>
</feature>
<feature type="region of interest" description="Disordered" evidence="7">
    <location>
        <begin position="700"/>
        <end position="1058"/>
    </location>
</feature>
<feature type="compositionally biased region" description="Polar residues" evidence="7">
    <location>
        <begin position="822"/>
        <end position="831"/>
    </location>
</feature>